<dbReference type="Gene3D" id="1.10.10.10">
    <property type="entry name" value="Winged helix-like DNA-binding domain superfamily/Winged helix DNA-binding domain"/>
    <property type="match status" value="1"/>
</dbReference>
<dbReference type="PANTHER" id="PTHR30419">
    <property type="entry name" value="HTH-TYPE TRANSCRIPTIONAL REGULATOR YBHD"/>
    <property type="match status" value="1"/>
</dbReference>
<dbReference type="PANTHER" id="PTHR30419:SF8">
    <property type="entry name" value="NITROGEN ASSIMILATION TRANSCRIPTIONAL ACTIVATOR-RELATED"/>
    <property type="match status" value="1"/>
</dbReference>
<dbReference type="InterPro" id="IPR036390">
    <property type="entry name" value="WH_DNA-bd_sf"/>
</dbReference>
<reference evidence="7 8" key="1">
    <citation type="submission" date="2018-01" db="EMBL/GenBank/DDBJ databases">
        <title>Species boundaries and ecological features among Paraburkholderia terrae DSMZ17804T, P. hospita DSMZ17164T and P. caribensis DSMZ13236T.</title>
        <authorList>
            <person name="Pratama A.A."/>
        </authorList>
    </citation>
    <scope>NUCLEOTIDE SEQUENCE [LARGE SCALE GENOMIC DNA]</scope>
    <source>
        <strain evidence="7 8">DSM 17804</strain>
    </source>
</reference>
<keyword evidence="3" id="KW-0238">DNA-binding</keyword>
<dbReference type="GO" id="GO:0019619">
    <property type="term" value="P:3,4-dihydroxybenzoate catabolic process"/>
    <property type="evidence" value="ECO:0007669"/>
    <property type="project" value="InterPro"/>
</dbReference>
<evidence type="ECO:0000256" key="4">
    <source>
        <dbReference type="ARBA" id="ARBA00023163"/>
    </source>
</evidence>
<gene>
    <name evidence="7" type="primary">pcaQ</name>
    <name evidence="7" type="ORF">C2L65_28005</name>
</gene>
<dbReference type="InterPro" id="IPR050950">
    <property type="entry name" value="HTH-type_LysR_regulators"/>
</dbReference>
<dbReference type="OrthoDB" id="9814165at2"/>
<keyword evidence="4" id="KW-0804">Transcription</keyword>
<dbReference type="Gene3D" id="3.40.190.10">
    <property type="entry name" value="Periplasmic binding protein-like II"/>
    <property type="match status" value="2"/>
</dbReference>
<evidence type="ECO:0000259" key="6">
    <source>
        <dbReference type="PROSITE" id="PS50931"/>
    </source>
</evidence>
<dbReference type="InterPro" id="IPR000847">
    <property type="entry name" value="LysR_HTH_N"/>
</dbReference>
<dbReference type="AlphaFoldDB" id="A0A2I8EVT3"/>
<dbReference type="GO" id="GO:0005829">
    <property type="term" value="C:cytosol"/>
    <property type="evidence" value="ECO:0007669"/>
    <property type="project" value="TreeGrafter"/>
</dbReference>
<evidence type="ECO:0000256" key="3">
    <source>
        <dbReference type="ARBA" id="ARBA00023125"/>
    </source>
</evidence>
<proteinExistence type="inferred from homology"/>
<name>A0A2I8EVT3_9BURK</name>
<evidence type="ECO:0000256" key="1">
    <source>
        <dbReference type="ARBA" id="ARBA00009437"/>
    </source>
</evidence>
<evidence type="ECO:0000313" key="8">
    <source>
        <dbReference type="Proteomes" id="UP000243502"/>
    </source>
</evidence>
<feature type="domain" description="HTH lysR-type" evidence="6">
    <location>
        <begin position="10"/>
        <end position="67"/>
    </location>
</feature>
<dbReference type="RefSeq" id="WP_042309920.1">
    <property type="nucleotide sequence ID" value="NZ_CP026112.1"/>
</dbReference>
<feature type="region of interest" description="Disordered" evidence="5">
    <location>
        <begin position="312"/>
        <end position="380"/>
    </location>
</feature>
<sequence length="380" mass="40641">MQRSLADSRVKFRHLQCFLAVAQFGGVQKAAESLSITQPAVSKTVAELEEILGVRLFERGRHGAVPTREGQLFMPHASACVSALRQGVDLLARVEGEAAATLDIGVLPTVATSLVPPVMRLFGEQWPNAIVRLKTGSNTELLERLKAGAIEFAVGRLADPERMVGLTFEQLYSEPLVAVVRAGHALASGPLSSATRLLEFSVVVPPYGTLIRQSAESLLRAWAVPPLSSFIEVLSVSVGRALALENDAVWFVPRSAIEYELAHGLLVPLPLPVAGTEEPVGLILRSDTQPTPVGRALIDVVRKVARERLARHVQARAEEGRGKTSARSRAKRDAGNEAKADAGVDAGVDVKRDASHGATKRAAKPQGDTASGTSRRKVHL</sequence>
<dbReference type="GO" id="GO:0045893">
    <property type="term" value="P:positive regulation of DNA-templated transcription"/>
    <property type="evidence" value="ECO:0007669"/>
    <property type="project" value="InterPro"/>
</dbReference>
<dbReference type="SUPFAM" id="SSF53850">
    <property type="entry name" value="Periplasmic binding protein-like II"/>
    <property type="match status" value="1"/>
</dbReference>
<dbReference type="NCBIfam" id="TIGR02424">
    <property type="entry name" value="TF_pcaQ"/>
    <property type="match status" value="1"/>
</dbReference>
<keyword evidence="2" id="KW-0805">Transcription regulation</keyword>
<dbReference type="Pfam" id="PF00126">
    <property type="entry name" value="HTH_1"/>
    <property type="match status" value="1"/>
</dbReference>
<dbReference type="KEGG" id="pter:C2L65_28005"/>
<dbReference type="FunFam" id="1.10.10.10:FF:000001">
    <property type="entry name" value="LysR family transcriptional regulator"/>
    <property type="match status" value="1"/>
</dbReference>
<organism evidence="7 8">
    <name type="scientific">Paraburkholderia terrae</name>
    <dbReference type="NCBI Taxonomy" id="311230"/>
    <lineage>
        <taxon>Bacteria</taxon>
        <taxon>Pseudomonadati</taxon>
        <taxon>Pseudomonadota</taxon>
        <taxon>Betaproteobacteria</taxon>
        <taxon>Burkholderiales</taxon>
        <taxon>Burkholderiaceae</taxon>
        <taxon>Paraburkholderia</taxon>
    </lineage>
</organism>
<comment type="similarity">
    <text evidence="1">Belongs to the LysR transcriptional regulatory family.</text>
</comment>
<dbReference type="Pfam" id="PF03466">
    <property type="entry name" value="LysR_substrate"/>
    <property type="match status" value="1"/>
</dbReference>
<evidence type="ECO:0000256" key="2">
    <source>
        <dbReference type="ARBA" id="ARBA00023015"/>
    </source>
</evidence>
<evidence type="ECO:0000313" key="7">
    <source>
        <dbReference type="EMBL" id="AUT63371.1"/>
    </source>
</evidence>
<dbReference type="Proteomes" id="UP000243502">
    <property type="component" value="Chromosome 2"/>
</dbReference>
<dbReference type="EMBL" id="CP026112">
    <property type="protein sequence ID" value="AUT63371.1"/>
    <property type="molecule type" value="Genomic_DNA"/>
</dbReference>
<dbReference type="GO" id="GO:0003677">
    <property type="term" value="F:DNA binding"/>
    <property type="evidence" value="ECO:0007669"/>
    <property type="project" value="UniProtKB-KW"/>
</dbReference>
<accession>A0A2I8EVT3</accession>
<evidence type="ECO:0000256" key="5">
    <source>
        <dbReference type="SAM" id="MobiDB-lite"/>
    </source>
</evidence>
<feature type="compositionally biased region" description="Basic and acidic residues" evidence="5">
    <location>
        <begin position="312"/>
        <end position="322"/>
    </location>
</feature>
<protein>
    <submittedName>
        <fullName evidence="7">Pca operon transcription factor PcaQ</fullName>
    </submittedName>
</protein>
<feature type="compositionally biased region" description="Basic and acidic residues" evidence="5">
    <location>
        <begin position="331"/>
        <end position="355"/>
    </location>
</feature>
<dbReference type="InterPro" id="IPR012787">
    <property type="entry name" value="TF_PcaQ"/>
</dbReference>
<dbReference type="PROSITE" id="PS50931">
    <property type="entry name" value="HTH_LYSR"/>
    <property type="match status" value="1"/>
</dbReference>
<dbReference type="SUPFAM" id="SSF46785">
    <property type="entry name" value="Winged helix' DNA-binding domain"/>
    <property type="match status" value="1"/>
</dbReference>
<dbReference type="InterPro" id="IPR036388">
    <property type="entry name" value="WH-like_DNA-bd_sf"/>
</dbReference>
<dbReference type="InterPro" id="IPR005119">
    <property type="entry name" value="LysR_subst-bd"/>
</dbReference>
<dbReference type="PRINTS" id="PR00039">
    <property type="entry name" value="HTHLYSR"/>
</dbReference>
<dbReference type="GO" id="GO:0003700">
    <property type="term" value="F:DNA-binding transcription factor activity"/>
    <property type="evidence" value="ECO:0007669"/>
    <property type="project" value="InterPro"/>
</dbReference>